<dbReference type="AlphaFoldDB" id="M4VH63"/>
<protein>
    <recommendedName>
        <fullName evidence="3">DUF4177 domain-containing protein</fullName>
    </recommendedName>
</protein>
<dbReference type="EMBL" id="CP003538">
    <property type="protein sequence ID" value="AGH97830.1"/>
    <property type="molecule type" value="Genomic_DNA"/>
</dbReference>
<name>M4VH63_9BACT</name>
<accession>M4VH63</accession>
<gene>
    <name evidence="1" type="ORF">A11S_1012</name>
</gene>
<evidence type="ECO:0000313" key="1">
    <source>
        <dbReference type="EMBL" id="AGH97830.1"/>
    </source>
</evidence>
<dbReference type="OrthoDB" id="8548058at2"/>
<dbReference type="Pfam" id="PF13783">
    <property type="entry name" value="DUF4177"/>
    <property type="match status" value="1"/>
</dbReference>
<dbReference type="InterPro" id="IPR025234">
    <property type="entry name" value="YjzH-like"/>
</dbReference>
<sequence>MSKKYEYKVAIYREPLLGSIFLGGSRVDPVRYTDFLNKNAAEGWKVITMERETRRELLFFKREAFLTIMEREI</sequence>
<evidence type="ECO:0000313" key="2">
    <source>
        <dbReference type="Proteomes" id="UP000011932"/>
    </source>
</evidence>
<dbReference type="KEGG" id="man:A11S_1012"/>
<proteinExistence type="predicted"/>
<reference evidence="1 2" key="1">
    <citation type="journal article" date="2013" name="ISME J.">
        <title>By their genes ye shall know them: genomic signatures of predatory bacteria.</title>
        <authorList>
            <person name="Pasternak Z."/>
            <person name="Pietrokovski S."/>
            <person name="Rotem O."/>
            <person name="Gophna U."/>
            <person name="Lurie-Weinberger M.N."/>
            <person name="Jurkevitch E."/>
        </authorList>
    </citation>
    <scope>NUCLEOTIDE SEQUENCE [LARGE SCALE GENOMIC DNA]</scope>
    <source>
        <strain evidence="1">EPB</strain>
    </source>
</reference>
<dbReference type="Proteomes" id="UP000011932">
    <property type="component" value="Chromosome"/>
</dbReference>
<dbReference type="RefSeq" id="WP_015467375.1">
    <property type="nucleotide sequence ID" value="NC_020812.1"/>
</dbReference>
<organism evidence="1 2">
    <name type="scientific">Micavibrio aeruginosavorus EPB</name>
    <dbReference type="NCBI Taxonomy" id="349215"/>
    <lineage>
        <taxon>Bacteria</taxon>
        <taxon>Pseudomonadati</taxon>
        <taxon>Bdellovibrionota</taxon>
        <taxon>Bdellovibrionia</taxon>
        <taxon>Bdellovibrionales</taxon>
        <taxon>Pseudobdellovibrionaceae</taxon>
        <taxon>Micavibrio</taxon>
    </lineage>
</organism>
<evidence type="ECO:0008006" key="3">
    <source>
        <dbReference type="Google" id="ProtNLM"/>
    </source>
</evidence>
<dbReference type="STRING" id="349215.A11S_1012"/>
<dbReference type="HOGENOM" id="CLU_189887_0_0_5"/>